<gene>
    <name evidence="24" type="ORF">APICC_09363</name>
</gene>
<evidence type="ECO:0000256" key="22">
    <source>
        <dbReference type="SAM" id="Phobius"/>
    </source>
</evidence>
<evidence type="ECO:0000256" key="19">
    <source>
        <dbReference type="ARBA" id="ARBA00076257"/>
    </source>
</evidence>
<keyword evidence="14" id="KW-0968">Cytoplasmic vesicle</keyword>
<evidence type="ECO:0000256" key="21">
    <source>
        <dbReference type="SAM" id="MobiDB-lite"/>
    </source>
</evidence>
<evidence type="ECO:0000259" key="23">
    <source>
        <dbReference type="Pfam" id="PF01299"/>
    </source>
</evidence>
<dbReference type="GO" id="GO:0005886">
    <property type="term" value="C:plasma membrane"/>
    <property type="evidence" value="ECO:0007669"/>
    <property type="project" value="UniProtKB-SubCell"/>
</dbReference>
<evidence type="ECO:0000256" key="17">
    <source>
        <dbReference type="ARBA" id="ARBA00060492"/>
    </source>
</evidence>
<sequence length="752" mass="85426">MRQELKNTKITINWKLMYTINKHFYLSQKNTNFIVPNDAMVQGYCSSIVSEMTLSWKEGKTDKNNTIKFTFINDHTNFTVFSIDLNIYKDKDKFPNDADKWFVAKSDLDLHLFPAFLKNGIHKCEKTEVKLNGTELILTNVSLIAFNNKNDISSRKEVTTCTNPEKDGTNNKIFPYIAKWKNNTICGLLRMSVIVQMSYMTKDFKMKSKNITVPTRTNVIESCTTDTFEVKLVWSSNDDENSILFHFSKIEKNLLRYAIINIFMDKENFPDAINTGKYVSATNSANLFPTPANGIYTCTEEIVITTENDINVTISDILLIPFDVENLASKKVADCKINISEYDFNYIVRNKEKIPCILANMNISIDINNSENKNKDVIIVPSKVNATGSCDTKRSEMKLLWTKSGQKEENNIIFYIARNKTDIFVYQIEVNVYADNLDKIHKISDFNLGLFSTPGIYNCTDQNWQIKLDDIVININNVLFTAFNTDENLNSKTVTDCLGNQDSSTSSSITTETEPTTTDQSTTPVPDSYVNEYNYVVINEKTHVACIAANMTIFMKIPYVTKESKTNETVLTIPVDSAVNGNCGDTNSMMELTWLEKSKSKSYNVYDSTYGKNNSFKINFQKDESNYLLHSIELNIYMDETNFPNSNEERYTVVENINVISAPLNNLYKCGDNTTLKVKDVDVTIVNVTLIAFNTEEKIATKSVMCIQDTSSNVGLIIGCIIGGILILGISMLLMYLYFTECFSCSIFSRSR</sequence>
<dbReference type="InterPro" id="IPR048528">
    <property type="entry name" value="Lamp2-like_luminal"/>
</dbReference>
<keyword evidence="7" id="KW-0732">Signal</keyword>
<feature type="transmembrane region" description="Helical" evidence="22">
    <location>
        <begin position="714"/>
        <end position="739"/>
    </location>
</feature>
<dbReference type="Pfam" id="PF01299">
    <property type="entry name" value="Lamp2-like_luminal"/>
    <property type="match status" value="2"/>
</dbReference>
<comment type="caution">
    <text evidence="20">Lacks conserved residue(s) required for the propagation of feature annotation.</text>
</comment>
<keyword evidence="11 20" id="KW-0472">Membrane</keyword>
<accession>A0A2A3ERY7</accession>
<evidence type="ECO:0000256" key="1">
    <source>
        <dbReference type="ARBA" id="ARBA00004151"/>
    </source>
</evidence>
<evidence type="ECO:0000256" key="2">
    <source>
        <dbReference type="ARBA" id="ARBA00004158"/>
    </source>
</evidence>
<comment type="function">
    <text evidence="16">Plays a role in short-term synaptic plasticity in a subset of GABAergic neurons in the brain.</text>
</comment>
<keyword evidence="9 22" id="KW-1133">Transmembrane helix</keyword>
<dbReference type="GO" id="GO:0072594">
    <property type="term" value="P:establishment of protein localization to organelle"/>
    <property type="evidence" value="ECO:0007669"/>
    <property type="project" value="TreeGrafter"/>
</dbReference>
<evidence type="ECO:0000256" key="13">
    <source>
        <dbReference type="ARBA" id="ARBA00023273"/>
    </source>
</evidence>
<keyword evidence="10" id="KW-0770">Synapse</keyword>
<evidence type="ECO:0000256" key="12">
    <source>
        <dbReference type="ARBA" id="ARBA00023180"/>
    </source>
</evidence>
<feature type="domain" description="Lysosome-associated membrane glycoprotein 2-like luminal" evidence="23">
    <location>
        <begin position="534"/>
        <end position="695"/>
    </location>
</feature>
<dbReference type="Gene3D" id="2.40.160.110">
    <property type="match status" value="4"/>
</dbReference>
<keyword evidence="13" id="KW-0966">Cell projection</keyword>
<reference evidence="24 25" key="1">
    <citation type="submission" date="2014-07" db="EMBL/GenBank/DDBJ databases">
        <title>Genomic and transcriptomic analysis on Apis cerana provide comprehensive insights into honey bee biology.</title>
        <authorList>
            <person name="Diao Q."/>
            <person name="Sun L."/>
            <person name="Zheng H."/>
            <person name="Zheng H."/>
            <person name="Xu S."/>
            <person name="Wang S."/>
            <person name="Zeng Z."/>
            <person name="Hu F."/>
            <person name="Su S."/>
            <person name="Wu J."/>
        </authorList>
    </citation>
    <scope>NUCLEOTIDE SEQUENCE [LARGE SCALE GENOMIC DNA]</scope>
    <source>
        <tissue evidence="24">Pupae without intestine</tissue>
    </source>
</reference>
<dbReference type="PANTHER" id="PTHR11506:SF35">
    <property type="entry name" value="LYSOSOME-ASSOCIATED MEMBRANE GLYCOPROTEIN 5"/>
    <property type="match status" value="1"/>
</dbReference>
<keyword evidence="12" id="KW-0325">Glycoprotein</keyword>
<evidence type="ECO:0000256" key="10">
    <source>
        <dbReference type="ARBA" id="ARBA00023018"/>
    </source>
</evidence>
<protein>
    <recommendedName>
        <fullName evidence="18">Lysosome-associated membrane glycoprotein 5</fullName>
    </recommendedName>
    <alternativeName>
        <fullName evidence="19">Lysosome-associated membrane protein 5</fullName>
    </alternativeName>
</protein>
<evidence type="ECO:0000256" key="18">
    <source>
        <dbReference type="ARBA" id="ARBA00074379"/>
    </source>
</evidence>
<evidence type="ECO:0000256" key="7">
    <source>
        <dbReference type="ARBA" id="ARBA00022729"/>
    </source>
</evidence>
<dbReference type="OrthoDB" id="7686737at2759"/>
<dbReference type="STRING" id="94128.A0A2A3ERY7"/>
<evidence type="ECO:0000256" key="3">
    <source>
        <dbReference type="ARBA" id="ARBA00004172"/>
    </source>
</evidence>
<feature type="domain" description="Lysosome-associated membrane glycoprotein 2-like luminal" evidence="23">
    <location>
        <begin position="344"/>
        <end position="484"/>
    </location>
</feature>
<evidence type="ECO:0000313" key="24">
    <source>
        <dbReference type="EMBL" id="PBC34274.1"/>
    </source>
</evidence>
<feature type="compositionally biased region" description="Low complexity" evidence="21">
    <location>
        <begin position="501"/>
        <end position="524"/>
    </location>
</feature>
<evidence type="ECO:0000256" key="6">
    <source>
        <dbReference type="ARBA" id="ARBA00022692"/>
    </source>
</evidence>
<dbReference type="AlphaFoldDB" id="A0A2A3ERY7"/>
<dbReference type="PROSITE" id="PS51407">
    <property type="entry name" value="LAMP_3"/>
    <property type="match status" value="1"/>
</dbReference>
<proteinExistence type="inferred from homology"/>
<evidence type="ECO:0000256" key="14">
    <source>
        <dbReference type="ARBA" id="ARBA00023329"/>
    </source>
</evidence>
<evidence type="ECO:0000256" key="11">
    <source>
        <dbReference type="ARBA" id="ARBA00023136"/>
    </source>
</evidence>
<name>A0A2A3ERY7_APICC</name>
<keyword evidence="6 20" id="KW-0812">Transmembrane</keyword>
<dbReference type="Proteomes" id="UP000242457">
    <property type="component" value="Unassembled WGS sequence"/>
</dbReference>
<evidence type="ECO:0000256" key="16">
    <source>
        <dbReference type="ARBA" id="ARBA00053950"/>
    </source>
</evidence>
<evidence type="ECO:0000256" key="5">
    <source>
        <dbReference type="ARBA" id="ARBA00009644"/>
    </source>
</evidence>
<organism evidence="24 25">
    <name type="scientific">Apis cerana cerana</name>
    <name type="common">Oriental honeybee</name>
    <dbReference type="NCBI Taxonomy" id="94128"/>
    <lineage>
        <taxon>Eukaryota</taxon>
        <taxon>Metazoa</taxon>
        <taxon>Ecdysozoa</taxon>
        <taxon>Arthropoda</taxon>
        <taxon>Hexapoda</taxon>
        <taxon>Insecta</taxon>
        <taxon>Pterygota</taxon>
        <taxon>Neoptera</taxon>
        <taxon>Endopterygota</taxon>
        <taxon>Hymenoptera</taxon>
        <taxon>Apocrita</taxon>
        <taxon>Aculeata</taxon>
        <taxon>Apoidea</taxon>
        <taxon>Anthophila</taxon>
        <taxon>Apidae</taxon>
        <taxon>Apis</taxon>
    </lineage>
</organism>
<evidence type="ECO:0000256" key="15">
    <source>
        <dbReference type="ARBA" id="ARBA00029428"/>
    </source>
</evidence>
<dbReference type="EMBL" id="KZ288192">
    <property type="protein sequence ID" value="PBC34274.1"/>
    <property type="molecule type" value="Genomic_DNA"/>
</dbReference>
<dbReference type="GO" id="GO:0031902">
    <property type="term" value="C:late endosome membrane"/>
    <property type="evidence" value="ECO:0007669"/>
    <property type="project" value="TreeGrafter"/>
</dbReference>
<evidence type="ECO:0000313" key="25">
    <source>
        <dbReference type="Proteomes" id="UP000242457"/>
    </source>
</evidence>
<comment type="subcellular location">
    <subcellularLocation>
        <location evidence="4">Cell projection</location>
        <location evidence="4">Dendrite</location>
    </subcellularLocation>
    <subcellularLocation>
        <location evidence="17">Cell projection</location>
        <location evidence="17">Growth cone membrane</location>
        <topology evidence="17">Single-pass type I membrane protein</topology>
    </subcellularLocation>
    <subcellularLocation>
        <location evidence="15">Cytoplasmic vesicle</location>
        <location evidence="15">Secretory vesicle</location>
        <location evidence="15">Synaptic vesicle membrane</location>
        <topology evidence="15">Single-pass type I membrane protein</topology>
    </subcellularLocation>
    <subcellularLocation>
        <location evidence="2">Early endosome membrane</location>
        <topology evidence="2">Single-pass type I membrane protein</topology>
    </subcellularLocation>
    <subcellularLocation>
        <location evidence="1">Endoplasmic reticulum-Golgi intermediate compartment membrane</location>
        <topology evidence="1">Single-pass type I membrane protein</topology>
    </subcellularLocation>
    <subcellularLocation>
        <location evidence="20">Membrane</location>
        <topology evidence="20">Single-pass type I membrane protein</topology>
    </subcellularLocation>
    <subcellularLocation>
        <location evidence="3">Recycling endosome</location>
    </subcellularLocation>
</comment>
<feature type="region of interest" description="Disordered" evidence="21">
    <location>
        <begin position="496"/>
        <end position="525"/>
    </location>
</feature>
<dbReference type="PANTHER" id="PTHR11506">
    <property type="entry name" value="LYSOSOME-ASSOCIATED MEMBRANE GLYCOPROTEIN"/>
    <property type="match status" value="1"/>
</dbReference>
<evidence type="ECO:0000256" key="20">
    <source>
        <dbReference type="PROSITE-ProRule" id="PRU00740"/>
    </source>
</evidence>
<evidence type="ECO:0000256" key="4">
    <source>
        <dbReference type="ARBA" id="ARBA00004279"/>
    </source>
</evidence>
<dbReference type="GO" id="GO:0005765">
    <property type="term" value="C:lysosomal membrane"/>
    <property type="evidence" value="ECO:0007669"/>
    <property type="project" value="TreeGrafter"/>
</dbReference>
<comment type="similarity">
    <text evidence="5 20">Belongs to the LAMP family.</text>
</comment>
<evidence type="ECO:0000256" key="9">
    <source>
        <dbReference type="ARBA" id="ARBA00022989"/>
    </source>
</evidence>
<keyword evidence="25" id="KW-1185">Reference proteome</keyword>
<keyword evidence="8" id="KW-0967">Endosome</keyword>
<dbReference type="InterPro" id="IPR002000">
    <property type="entry name" value="Lysosome-assoc_membr_glycop"/>
</dbReference>
<evidence type="ECO:0000256" key="8">
    <source>
        <dbReference type="ARBA" id="ARBA00022753"/>
    </source>
</evidence>